<keyword evidence="8" id="KW-1185">Reference proteome</keyword>
<sequence length="411" mass="45555">MSKCHAVFVLRLVNLCVLLKIKMADSEKNSTEGTVKPALLKPAIIMKIDGPDESNGKESEENEINVQKSESEEFKICSPSFPPSSISNNQFTSYQNKLSKGILKPPQFSLNSNNLTSFTLKPSQLNHFSKNSSNSDKPNSEKTEISDSNVNAVNGETPKFVPLVVPEKTIQTDKDSSQKPVEAKVSSSSFVFGENLTERAVASESMDTSKASTSLGSNGTSEMLFSNVIKHELKQDAVTNAKEKDTKSLSESAREYEESRANKRKYEEVEVVTGEENETNVLSISCKLFAFNKVSSNWLELGRGTLRLNDLTNEESEGDQIGSRLVFRASGSLRVILNTIIWAEMNVEKASEKSIRITALDANGEIKVFLLMSNIEDSNRLYSHLQTRLERLETANQKRKKLENSTSSTSN</sequence>
<dbReference type="Gene3D" id="2.30.29.30">
    <property type="entry name" value="Pleckstrin-homology domain (PH domain)/Phosphotyrosine-binding domain (PTB)"/>
    <property type="match status" value="1"/>
</dbReference>
<evidence type="ECO:0000256" key="4">
    <source>
        <dbReference type="SAM" id="MobiDB-lite"/>
    </source>
</evidence>
<dbReference type="GO" id="GO:0006611">
    <property type="term" value="P:protein export from nucleus"/>
    <property type="evidence" value="ECO:0007669"/>
    <property type="project" value="TreeGrafter"/>
</dbReference>
<dbReference type="PROSITE" id="PS50196">
    <property type="entry name" value="RANBD1"/>
    <property type="match status" value="1"/>
</dbReference>
<dbReference type="Proteomes" id="UP001153636">
    <property type="component" value="Chromosome 13"/>
</dbReference>
<evidence type="ECO:0000256" key="5">
    <source>
        <dbReference type="SAM" id="SignalP"/>
    </source>
</evidence>
<dbReference type="AlphaFoldDB" id="A0A9P0G7S0"/>
<organism evidence="7 8">
    <name type="scientific">Psylliodes chrysocephalus</name>
    <dbReference type="NCBI Taxonomy" id="3402493"/>
    <lineage>
        <taxon>Eukaryota</taxon>
        <taxon>Metazoa</taxon>
        <taxon>Ecdysozoa</taxon>
        <taxon>Arthropoda</taxon>
        <taxon>Hexapoda</taxon>
        <taxon>Insecta</taxon>
        <taxon>Pterygota</taxon>
        <taxon>Neoptera</taxon>
        <taxon>Endopterygota</taxon>
        <taxon>Coleoptera</taxon>
        <taxon>Polyphaga</taxon>
        <taxon>Cucujiformia</taxon>
        <taxon>Chrysomeloidea</taxon>
        <taxon>Chrysomelidae</taxon>
        <taxon>Galerucinae</taxon>
        <taxon>Alticini</taxon>
        <taxon>Psylliodes</taxon>
    </lineage>
</organism>
<evidence type="ECO:0000313" key="7">
    <source>
        <dbReference type="EMBL" id="CAH1103023.1"/>
    </source>
</evidence>
<evidence type="ECO:0000256" key="1">
    <source>
        <dbReference type="ARBA" id="ARBA00004123"/>
    </source>
</evidence>
<proteinExistence type="predicted"/>
<keyword evidence="5" id="KW-0732">Signal</keyword>
<dbReference type="EMBL" id="OV651825">
    <property type="protein sequence ID" value="CAH1103023.1"/>
    <property type="molecule type" value="Genomic_DNA"/>
</dbReference>
<name>A0A9P0G7S0_9CUCU</name>
<dbReference type="InterPro" id="IPR000156">
    <property type="entry name" value="Ran_bind_dom"/>
</dbReference>
<dbReference type="InterPro" id="IPR011993">
    <property type="entry name" value="PH-like_dom_sf"/>
</dbReference>
<dbReference type="Pfam" id="PF00638">
    <property type="entry name" value="Ran_BP1"/>
    <property type="match status" value="1"/>
</dbReference>
<dbReference type="CDD" id="cd13180">
    <property type="entry name" value="RanBD_RanBP3"/>
    <property type="match status" value="1"/>
</dbReference>
<dbReference type="SMART" id="SM00160">
    <property type="entry name" value="RanBD"/>
    <property type="match status" value="1"/>
</dbReference>
<evidence type="ECO:0000313" key="8">
    <source>
        <dbReference type="Proteomes" id="UP001153636"/>
    </source>
</evidence>
<dbReference type="InterPro" id="IPR045255">
    <property type="entry name" value="RanBP1-like"/>
</dbReference>
<feature type="coiled-coil region" evidence="3">
    <location>
        <begin position="375"/>
        <end position="405"/>
    </location>
</feature>
<evidence type="ECO:0000256" key="3">
    <source>
        <dbReference type="SAM" id="Coils"/>
    </source>
</evidence>
<dbReference type="GO" id="GO:0005634">
    <property type="term" value="C:nucleus"/>
    <property type="evidence" value="ECO:0007669"/>
    <property type="project" value="UniProtKB-SubCell"/>
</dbReference>
<feature type="chain" id="PRO_5040296747" description="RanBD1 domain-containing protein" evidence="5">
    <location>
        <begin position="27"/>
        <end position="411"/>
    </location>
</feature>
<dbReference type="OrthoDB" id="10250354at2759"/>
<evidence type="ECO:0000259" key="6">
    <source>
        <dbReference type="PROSITE" id="PS50196"/>
    </source>
</evidence>
<protein>
    <recommendedName>
        <fullName evidence="6">RanBD1 domain-containing protein</fullName>
    </recommendedName>
</protein>
<dbReference type="PANTHER" id="PTHR23138">
    <property type="entry name" value="RAN BINDING PROTEIN"/>
    <property type="match status" value="1"/>
</dbReference>
<comment type="subcellular location">
    <subcellularLocation>
        <location evidence="1">Nucleus</location>
    </subcellularLocation>
</comment>
<accession>A0A9P0G7S0</accession>
<reference evidence="7" key="1">
    <citation type="submission" date="2022-01" db="EMBL/GenBank/DDBJ databases">
        <authorList>
            <person name="King R."/>
        </authorList>
    </citation>
    <scope>NUCLEOTIDE SEQUENCE</scope>
</reference>
<feature type="signal peptide" evidence="5">
    <location>
        <begin position="1"/>
        <end position="26"/>
    </location>
</feature>
<feature type="domain" description="RanBD1" evidence="6">
    <location>
        <begin position="267"/>
        <end position="411"/>
    </location>
</feature>
<evidence type="ECO:0000256" key="2">
    <source>
        <dbReference type="ARBA" id="ARBA00023242"/>
    </source>
</evidence>
<gene>
    <name evidence="7" type="ORF">PSYICH_LOCUS3769</name>
</gene>
<keyword evidence="2" id="KW-0539">Nucleus</keyword>
<feature type="region of interest" description="Disordered" evidence="4">
    <location>
        <begin position="48"/>
        <end position="71"/>
    </location>
</feature>
<keyword evidence="3" id="KW-0175">Coiled coil</keyword>
<feature type="region of interest" description="Disordered" evidence="4">
    <location>
        <begin position="124"/>
        <end position="154"/>
    </location>
</feature>
<dbReference type="PANTHER" id="PTHR23138:SF142">
    <property type="entry name" value="RAN-BINDING PROTEIN 3B-RELATED"/>
    <property type="match status" value="1"/>
</dbReference>
<dbReference type="SUPFAM" id="SSF50729">
    <property type="entry name" value="PH domain-like"/>
    <property type="match status" value="1"/>
</dbReference>